<dbReference type="Bgee" id="ENSLACG00000008877">
    <property type="expression patterns" value="Expressed in muscle tissue and 1 other cell type or tissue"/>
</dbReference>
<dbReference type="EMBL" id="AFYH01069537">
    <property type="status" value="NOT_ANNOTATED_CDS"/>
    <property type="molecule type" value="Genomic_DNA"/>
</dbReference>
<feature type="compositionally biased region" description="Gly residues" evidence="1">
    <location>
        <begin position="7"/>
        <end position="26"/>
    </location>
</feature>
<accession>H3AKA1</accession>
<dbReference type="HOGENOM" id="CLU_081881_0_0_1"/>
<dbReference type="InterPro" id="IPR016719">
    <property type="entry name" value="CAMLG"/>
</dbReference>
<sequence length="307" mass="33039">MEAAEPGGLGNGHAEQGGGGGAGGSGMSASRRRAELRRRKLLLNSEERMNRILGYQRPAAADEDDVLSENRTPHESERLDPPIPSGVSRRISALSTDSVTRTSGSPSLQSSLGDLSVMHSSESQDSVTTEASKDSNSDLRHREEPAPGSGGGGGEHSSRRGLDRYLSRFDEAMKLRNQLMSEKSGQESGSSGEELDSFRLFRLVGCTVLAIAVRGFVCRYLHLFTSSSNITLLHCAGLYSFACLGEKKMKTTVLTAALLLSGIPAEVISRSMDTYSKMGDVFTDLCVYFFTFIFCHQVLAAFGSQVP</sequence>
<dbReference type="EMBL" id="AFYH01069538">
    <property type="status" value="NOT_ANNOTATED_CDS"/>
    <property type="molecule type" value="Genomic_DNA"/>
</dbReference>
<dbReference type="eggNOG" id="ENOG502QVCE">
    <property type="taxonomic scope" value="Eukaryota"/>
</dbReference>
<protein>
    <submittedName>
        <fullName evidence="2">Calcium modulating ligand</fullName>
    </submittedName>
</protein>
<feature type="compositionally biased region" description="Polar residues" evidence="1">
    <location>
        <begin position="93"/>
        <end position="130"/>
    </location>
</feature>
<evidence type="ECO:0000256" key="1">
    <source>
        <dbReference type="SAM" id="MobiDB-lite"/>
    </source>
</evidence>
<name>H3AKA1_LATCH</name>
<dbReference type="EMBL" id="AFYH01069536">
    <property type="status" value="NOT_ANNOTATED_CDS"/>
    <property type="molecule type" value="Genomic_DNA"/>
</dbReference>
<dbReference type="GO" id="GO:0043529">
    <property type="term" value="C:GET complex"/>
    <property type="evidence" value="ECO:0007669"/>
    <property type="project" value="TreeGrafter"/>
</dbReference>
<dbReference type="GO" id="GO:0071816">
    <property type="term" value="P:tail-anchored membrane protein insertion into ER membrane"/>
    <property type="evidence" value="ECO:0007669"/>
    <property type="project" value="TreeGrafter"/>
</dbReference>
<dbReference type="OMA" id="SFMKPPE"/>
<dbReference type="EMBL" id="AFYH01069535">
    <property type="status" value="NOT_ANNOTATED_CDS"/>
    <property type="molecule type" value="Genomic_DNA"/>
</dbReference>
<proteinExistence type="predicted"/>
<reference evidence="2" key="3">
    <citation type="submission" date="2025-09" db="UniProtKB">
        <authorList>
            <consortium name="Ensembl"/>
        </authorList>
    </citation>
    <scope>IDENTIFICATION</scope>
</reference>
<feature type="compositionally biased region" description="Basic and acidic residues" evidence="1">
    <location>
        <begin position="71"/>
        <end position="80"/>
    </location>
</feature>
<feature type="compositionally biased region" description="Basic residues" evidence="1">
    <location>
        <begin position="30"/>
        <end position="41"/>
    </location>
</feature>
<organism evidence="2 3">
    <name type="scientific">Latimeria chalumnae</name>
    <name type="common">Coelacanth</name>
    <dbReference type="NCBI Taxonomy" id="7897"/>
    <lineage>
        <taxon>Eukaryota</taxon>
        <taxon>Metazoa</taxon>
        <taxon>Chordata</taxon>
        <taxon>Craniata</taxon>
        <taxon>Vertebrata</taxon>
        <taxon>Euteleostomi</taxon>
        <taxon>Coelacanthiformes</taxon>
        <taxon>Coelacanthidae</taxon>
        <taxon>Latimeria</taxon>
    </lineage>
</organism>
<dbReference type="PANTHER" id="PTHR15026">
    <property type="entry name" value="CALCIUM-SIGNAL MODULATING CYCLOPHILIN LIGAND CAML"/>
    <property type="match status" value="1"/>
</dbReference>
<reference evidence="2" key="2">
    <citation type="submission" date="2025-08" db="UniProtKB">
        <authorList>
            <consortium name="Ensembl"/>
        </authorList>
    </citation>
    <scope>IDENTIFICATION</scope>
</reference>
<evidence type="ECO:0000313" key="3">
    <source>
        <dbReference type="Proteomes" id="UP000008672"/>
    </source>
</evidence>
<dbReference type="FunCoup" id="H3AKA1">
    <property type="interactions" value="1926"/>
</dbReference>
<evidence type="ECO:0000313" key="2">
    <source>
        <dbReference type="Ensembl" id="ENSLACP00000010072.1"/>
    </source>
</evidence>
<feature type="region of interest" description="Disordered" evidence="1">
    <location>
        <begin position="1"/>
        <end position="160"/>
    </location>
</feature>
<dbReference type="Pfam" id="PF14963">
    <property type="entry name" value="Get2_like"/>
    <property type="match status" value="1"/>
</dbReference>
<gene>
    <name evidence="2" type="primary">CAMLG</name>
</gene>
<feature type="compositionally biased region" description="Basic and acidic residues" evidence="1">
    <location>
        <begin position="131"/>
        <end position="145"/>
    </location>
</feature>
<reference evidence="3" key="1">
    <citation type="submission" date="2011-08" db="EMBL/GenBank/DDBJ databases">
        <title>The draft genome of Latimeria chalumnae.</title>
        <authorList>
            <person name="Di Palma F."/>
            <person name="Alfoldi J."/>
            <person name="Johnson J."/>
            <person name="Berlin A."/>
            <person name="Gnerre S."/>
            <person name="Jaffe D."/>
            <person name="MacCallum I."/>
            <person name="Young S."/>
            <person name="Walker B.J."/>
            <person name="Lander E."/>
            <person name="Lindblad-Toh K."/>
        </authorList>
    </citation>
    <scope>NUCLEOTIDE SEQUENCE [LARGE SCALE GENOMIC DNA]</scope>
    <source>
        <strain evidence="3">Wild caught</strain>
    </source>
</reference>
<dbReference type="STRING" id="7897.ENSLACP00000010072"/>
<dbReference type="InParanoid" id="H3AKA1"/>
<keyword evidence="3" id="KW-1185">Reference proteome</keyword>
<dbReference type="PANTHER" id="PTHR15026:SF0">
    <property type="entry name" value="GUIDED ENTRY OF TAIL-ANCHORED PROTEINS FACTOR CAMLG"/>
    <property type="match status" value="1"/>
</dbReference>
<dbReference type="Proteomes" id="UP000008672">
    <property type="component" value="Unassembled WGS sequence"/>
</dbReference>
<dbReference type="Ensembl" id="ENSLACT00000010149.1">
    <property type="protein sequence ID" value="ENSLACP00000010072.1"/>
    <property type="gene ID" value="ENSLACG00000008877.1"/>
</dbReference>
<dbReference type="AlphaFoldDB" id="H3AKA1"/>
<dbReference type="GeneTree" id="ENSGT00390000015996"/>